<dbReference type="GO" id="GO:0005783">
    <property type="term" value="C:endoplasmic reticulum"/>
    <property type="evidence" value="ECO:0007669"/>
    <property type="project" value="TreeGrafter"/>
</dbReference>
<dbReference type="Proteomes" id="UP001233172">
    <property type="component" value="Unassembled WGS sequence"/>
</dbReference>
<dbReference type="EMBL" id="JASAOG010000313">
    <property type="protein sequence ID" value="KAK0040651.1"/>
    <property type="molecule type" value="Genomic_DNA"/>
</dbReference>
<dbReference type="InterPro" id="IPR051063">
    <property type="entry name" value="PDI"/>
</dbReference>
<name>A0AAD8AQR2_BIOPF</name>
<dbReference type="PANTHER" id="PTHR45672:SF2">
    <property type="entry name" value="PROTEIN DISULFIDE-ISOMERASE A5"/>
    <property type="match status" value="1"/>
</dbReference>
<reference evidence="2" key="2">
    <citation type="submission" date="2023-04" db="EMBL/GenBank/DDBJ databases">
        <authorList>
            <person name="Bu L."/>
            <person name="Lu L."/>
            <person name="Laidemitt M.R."/>
            <person name="Zhang S.M."/>
            <person name="Mutuku M."/>
            <person name="Mkoji G."/>
            <person name="Steinauer M."/>
            <person name="Loker E.S."/>
        </authorList>
    </citation>
    <scope>NUCLEOTIDE SEQUENCE</scope>
    <source>
        <strain evidence="2">KasaAsao</strain>
        <tissue evidence="2">Whole Snail</tissue>
    </source>
</reference>
<accession>A0AAD8AQR2</accession>
<dbReference type="PANTHER" id="PTHR45672">
    <property type="entry name" value="PROTEIN DISULFIDE-ISOMERASE C17H9.14C-RELATED"/>
    <property type="match status" value="1"/>
</dbReference>
<comment type="caution">
    <text evidence="2">The sequence shown here is derived from an EMBL/GenBank/DDBJ whole genome shotgun (WGS) entry which is preliminary data.</text>
</comment>
<dbReference type="AlphaFoldDB" id="A0AAD8AQR2"/>
<sequence>MAPSQTLARKVKPDAFAQSPAVMGLQDTTFSDYLSEQNIALVMFYNPSCPECQRCKPHFVKAANTAKKEAGHIFAAVNCVEFPHVCKMENVFNRHLPAFLLYARGKKLSEVVNYMDYKELRKLVEECPFFPPNKPHSP</sequence>
<keyword evidence="3" id="KW-1185">Reference proteome</keyword>
<organism evidence="2 3">
    <name type="scientific">Biomphalaria pfeifferi</name>
    <name type="common">Bloodfluke planorb</name>
    <name type="synonym">Freshwater snail</name>
    <dbReference type="NCBI Taxonomy" id="112525"/>
    <lineage>
        <taxon>Eukaryota</taxon>
        <taxon>Metazoa</taxon>
        <taxon>Spiralia</taxon>
        <taxon>Lophotrochozoa</taxon>
        <taxon>Mollusca</taxon>
        <taxon>Gastropoda</taxon>
        <taxon>Heterobranchia</taxon>
        <taxon>Euthyneura</taxon>
        <taxon>Panpulmonata</taxon>
        <taxon>Hygrophila</taxon>
        <taxon>Lymnaeoidea</taxon>
        <taxon>Planorbidae</taxon>
        <taxon>Biomphalaria</taxon>
    </lineage>
</organism>
<dbReference type="PROSITE" id="PS51352">
    <property type="entry name" value="THIOREDOXIN_2"/>
    <property type="match status" value="1"/>
</dbReference>
<reference evidence="2" key="1">
    <citation type="journal article" date="2023" name="PLoS Negl. Trop. Dis.">
        <title>A genome sequence for Biomphalaria pfeifferi, the major vector snail for the human-infecting parasite Schistosoma mansoni.</title>
        <authorList>
            <person name="Bu L."/>
            <person name="Lu L."/>
            <person name="Laidemitt M.R."/>
            <person name="Zhang S.M."/>
            <person name="Mutuku M."/>
            <person name="Mkoji G."/>
            <person name="Steinauer M."/>
            <person name="Loker E.S."/>
        </authorList>
    </citation>
    <scope>NUCLEOTIDE SEQUENCE</scope>
    <source>
        <strain evidence="2">KasaAsao</strain>
    </source>
</reference>
<dbReference type="Pfam" id="PF00085">
    <property type="entry name" value="Thioredoxin"/>
    <property type="match status" value="1"/>
</dbReference>
<dbReference type="InterPro" id="IPR013766">
    <property type="entry name" value="Thioredoxin_domain"/>
</dbReference>
<dbReference type="SUPFAM" id="SSF52833">
    <property type="entry name" value="Thioredoxin-like"/>
    <property type="match status" value="1"/>
</dbReference>
<dbReference type="GO" id="GO:0006457">
    <property type="term" value="P:protein folding"/>
    <property type="evidence" value="ECO:0007669"/>
    <property type="project" value="TreeGrafter"/>
</dbReference>
<evidence type="ECO:0000313" key="3">
    <source>
        <dbReference type="Proteomes" id="UP001233172"/>
    </source>
</evidence>
<evidence type="ECO:0000313" key="2">
    <source>
        <dbReference type="EMBL" id="KAK0040651.1"/>
    </source>
</evidence>
<dbReference type="Gene3D" id="3.40.30.10">
    <property type="entry name" value="Glutaredoxin"/>
    <property type="match status" value="1"/>
</dbReference>
<feature type="domain" description="Thioredoxin" evidence="1">
    <location>
        <begin position="6"/>
        <end position="129"/>
    </location>
</feature>
<evidence type="ECO:0000259" key="1">
    <source>
        <dbReference type="PROSITE" id="PS51352"/>
    </source>
</evidence>
<dbReference type="InterPro" id="IPR036249">
    <property type="entry name" value="Thioredoxin-like_sf"/>
</dbReference>
<protein>
    <submittedName>
        <fullName evidence="2">Protein disulfide-isomerase A5-like isoform X2</fullName>
    </submittedName>
</protein>
<dbReference type="CDD" id="cd02961">
    <property type="entry name" value="PDI_a_family"/>
    <property type="match status" value="1"/>
</dbReference>
<proteinExistence type="predicted"/>
<gene>
    <name evidence="2" type="ORF">Bpfe_029917</name>
</gene>
<dbReference type="GO" id="GO:0003756">
    <property type="term" value="F:protein disulfide isomerase activity"/>
    <property type="evidence" value="ECO:0007669"/>
    <property type="project" value="TreeGrafter"/>
</dbReference>